<gene>
    <name evidence="10" type="ORF">LCGC14_0841840</name>
</gene>
<dbReference type="GO" id="GO:0005829">
    <property type="term" value="C:cytosol"/>
    <property type="evidence" value="ECO:0007669"/>
    <property type="project" value="TreeGrafter"/>
</dbReference>
<dbReference type="UniPathway" id="UPA00028">
    <property type="reaction ID" value="UER00005"/>
</dbReference>
<dbReference type="InterPro" id="IPR042176">
    <property type="entry name" value="Pantoate_ligase_C"/>
</dbReference>
<dbReference type="AlphaFoldDB" id="A0A0F9PY35"/>
<evidence type="ECO:0000256" key="3">
    <source>
        <dbReference type="ARBA" id="ARBA00012219"/>
    </source>
</evidence>
<evidence type="ECO:0000256" key="8">
    <source>
        <dbReference type="ARBA" id="ARBA00032806"/>
    </source>
</evidence>
<protein>
    <recommendedName>
        <fullName evidence="3">pantoate--beta-alanine ligase (AMP-forming)</fullName>
        <ecNumber evidence="3">6.3.2.1</ecNumber>
    </recommendedName>
    <alternativeName>
        <fullName evidence="8">Pantoate-activating enzyme</fullName>
    </alternativeName>
</protein>
<sequence length="281" mass="31998">MKVIKKIDEMRSAVSDIKSRGMSIGFVPTMGYLHEGHLSLVRESLRKADVTVVSIFVNPAQFGPREDFKEYPRDLNRDSEVLEREGVDYLFVPESDEIYPQGHKAFVEVYDLQDKLCGRSRPGHFRGVCTIALKLFNIINPDISFFGQKDAQQVIILKRMVKELHLEVIIEVLPIIREEDGLALSSRNKYLTQEERKAALVLSKSLKVAQSMMEKGQRDSAAIIKEMKEIIGREPLAKIDYVEIVDIDKLDPVSRIEKKALVALAIFIGKIRLIDNTILLF</sequence>
<dbReference type="InterPro" id="IPR004821">
    <property type="entry name" value="Cyt_trans-like"/>
</dbReference>
<keyword evidence="6" id="KW-0547">Nucleotide-binding</keyword>
<comment type="pathway">
    <text evidence="1">Cofactor biosynthesis; (R)-pantothenate biosynthesis; (R)-pantothenate from (R)-pantoate and beta-alanine: step 1/1.</text>
</comment>
<dbReference type="FunFam" id="3.30.1300.10:FF:000001">
    <property type="entry name" value="Pantothenate synthetase"/>
    <property type="match status" value="1"/>
</dbReference>
<proteinExistence type="inferred from homology"/>
<comment type="caution">
    <text evidence="10">The sequence shown here is derived from an EMBL/GenBank/DDBJ whole genome shotgun (WGS) entry which is preliminary data.</text>
</comment>
<evidence type="ECO:0000256" key="7">
    <source>
        <dbReference type="ARBA" id="ARBA00022840"/>
    </source>
</evidence>
<accession>A0A0F9PY35</accession>
<evidence type="ECO:0000256" key="2">
    <source>
        <dbReference type="ARBA" id="ARBA00009256"/>
    </source>
</evidence>
<comment type="similarity">
    <text evidence="2">Belongs to the pantothenate synthetase family.</text>
</comment>
<dbReference type="FunFam" id="3.40.50.620:FF:000013">
    <property type="entry name" value="Pantothenate synthetase"/>
    <property type="match status" value="1"/>
</dbReference>
<dbReference type="PANTHER" id="PTHR21299">
    <property type="entry name" value="CYTIDYLATE KINASE/PANTOATE-BETA-ALANINE LIGASE"/>
    <property type="match status" value="1"/>
</dbReference>
<dbReference type="PANTHER" id="PTHR21299:SF1">
    <property type="entry name" value="PANTOATE--BETA-ALANINE LIGASE"/>
    <property type="match status" value="1"/>
</dbReference>
<evidence type="ECO:0000313" key="10">
    <source>
        <dbReference type="EMBL" id="KKN29657.1"/>
    </source>
</evidence>
<keyword evidence="7" id="KW-0067">ATP-binding</keyword>
<dbReference type="EMBL" id="LAZR01002469">
    <property type="protein sequence ID" value="KKN29657.1"/>
    <property type="molecule type" value="Genomic_DNA"/>
</dbReference>
<dbReference type="NCBIfam" id="TIGR00125">
    <property type="entry name" value="cyt_tran_rel"/>
    <property type="match status" value="1"/>
</dbReference>
<dbReference type="GO" id="GO:0015940">
    <property type="term" value="P:pantothenate biosynthetic process"/>
    <property type="evidence" value="ECO:0007669"/>
    <property type="project" value="UniProtKB-UniPathway"/>
</dbReference>
<keyword evidence="4" id="KW-0436">Ligase</keyword>
<name>A0A0F9PY35_9ZZZZ</name>
<evidence type="ECO:0000256" key="9">
    <source>
        <dbReference type="ARBA" id="ARBA00048258"/>
    </source>
</evidence>
<organism evidence="10">
    <name type="scientific">marine sediment metagenome</name>
    <dbReference type="NCBI Taxonomy" id="412755"/>
    <lineage>
        <taxon>unclassified sequences</taxon>
        <taxon>metagenomes</taxon>
        <taxon>ecological metagenomes</taxon>
    </lineage>
</organism>
<comment type="catalytic activity">
    <reaction evidence="9">
        <text>(R)-pantoate + beta-alanine + ATP = (R)-pantothenate + AMP + diphosphate + H(+)</text>
        <dbReference type="Rhea" id="RHEA:10912"/>
        <dbReference type="ChEBI" id="CHEBI:15378"/>
        <dbReference type="ChEBI" id="CHEBI:15980"/>
        <dbReference type="ChEBI" id="CHEBI:29032"/>
        <dbReference type="ChEBI" id="CHEBI:30616"/>
        <dbReference type="ChEBI" id="CHEBI:33019"/>
        <dbReference type="ChEBI" id="CHEBI:57966"/>
        <dbReference type="ChEBI" id="CHEBI:456215"/>
        <dbReference type="EC" id="6.3.2.1"/>
    </reaction>
</comment>
<evidence type="ECO:0000256" key="1">
    <source>
        <dbReference type="ARBA" id="ARBA00004990"/>
    </source>
</evidence>
<dbReference type="Pfam" id="PF02569">
    <property type="entry name" value="Pantoate_ligase"/>
    <property type="match status" value="1"/>
</dbReference>
<evidence type="ECO:0000256" key="6">
    <source>
        <dbReference type="ARBA" id="ARBA00022741"/>
    </source>
</evidence>
<dbReference type="SUPFAM" id="SSF52374">
    <property type="entry name" value="Nucleotidylyl transferase"/>
    <property type="match status" value="1"/>
</dbReference>
<dbReference type="GO" id="GO:0005524">
    <property type="term" value="F:ATP binding"/>
    <property type="evidence" value="ECO:0007669"/>
    <property type="project" value="UniProtKB-KW"/>
</dbReference>
<evidence type="ECO:0000256" key="5">
    <source>
        <dbReference type="ARBA" id="ARBA00022655"/>
    </source>
</evidence>
<reference evidence="10" key="1">
    <citation type="journal article" date="2015" name="Nature">
        <title>Complex archaea that bridge the gap between prokaryotes and eukaryotes.</title>
        <authorList>
            <person name="Spang A."/>
            <person name="Saw J.H."/>
            <person name="Jorgensen S.L."/>
            <person name="Zaremba-Niedzwiedzka K."/>
            <person name="Martijn J."/>
            <person name="Lind A.E."/>
            <person name="van Eijk R."/>
            <person name="Schleper C."/>
            <person name="Guy L."/>
            <person name="Ettema T.J."/>
        </authorList>
    </citation>
    <scope>NUCLEOTIDE SEQUENCE</scope>
</reference>
<dbReference type="GO" id="GO:0004592">
    <property type="term" value="F:pantoate-beta-alanine ligase activity"/>
    <property type="evidence" value="ECO:0007669"/>
    <property type="project" value="UniProtKB-EC"/>
</dbReference>
<evidence type="ECO:0000256" key="4">
    <source>
        <dbReference type="ARBA" id="ARBA00022598"/>
    </source>
</evidence>
<dbReference type="InterPro" id="IPR014729">
    <property type="entry name" value="Rossmann-like_a/b/a_fold"/>
</dbReference>
<dbReference type="HAMAP" id="MF_00158">
    <property type="entry name" value="PanC"/>
    <property type="match status" value="1"/>
</dbReference>
<keyword evidence="5" id="KW-0566">Pantothenate biosynthesis</keyword>
<dbReference type="CDD" id="cd00560">
    <property type="entry name" value="PanC"/>
    <property type="match status" value="1"/>
</dbReference>
<dbReference type="EC" id="6.3.2.1" evidence="3"/>
<dbReference type="Gene3D" id="3.40.50.620">
    <property type="entry name" value="HUPs"/>
    <property type="match status" value="1"/>
</dbReference>
<dbReference type="Gene3D" id="3.30.1300.10">
    <property type="entry name" value="Pantoate-beta-alanine ligase, C-terminal domain"/>
    <property type="match status" value="1"/>
</dbReference>
<dbReference type="NCBIfam" id="TIGR00018">
    <property type="entry name" value="panC"/>
    <property type="match status" value="1"/>
</dbReference>
<dbReference type="InterPro" id="IPR003721">
    <property type="entry name" value="Pantoate_ligase"/>
</dbReference>